<dbReference type="EMBL" id="LKMD01000107">
    <property type="protein sequence ID" value="PIA90368.1"/>
    <property type="molecule type" value="Genomic_DNA"/>
</dbReference>
<protein>
    <submittedName>
        <fullName evidence="2">Uncharacterized protein</fullName>
    </submittedName>
</protein>
<gene>
    <name evidence="2" type="ORF">CB0940_11444</name>
</gene>
<feature type="compositionally biased region" description="Basic and acidic residues" evidence="1">
    <location>
        <begin position="497"/>
        <end position="510"/>
    </location>
</feature>
<proteinExistence type="predicted"/>
<dbReference type="Proteomes" id="UP000230605">
    <property type="component" value="Chromosome 9"/>
</dbReference>
<feature type="compositionally biased region" description="Polar residues" evidence="1">
    <location>
        <begin position="517"/>
        <end position="531"/>
    </location>
</feature>
<feature type="compositionally biased region" description="Polar residues" evidence="1">
    <location>
        <begin position="556"/>
        <end position="571"/>
    </location>
</feature>
<evidence type="ECO:0000313" key="3">
    <source>
        <dbReference type="Proteomes" id="UP000230605"/>
    </source>
</evidence>
<organism evidence="2 3">
    <name type="scientific">Cercospora beticola</name>
    <name type="common">Sugarbeet leaf spot fungus</name>
    <dbReference type="NCBI Taxonomy" id="122368"/>
    <lineage>
        <taxon>Eukaryota</taxon>
        <taxon>Fungi</taxon>
        <taxon>Dikarya</taxon>
        <taxon>Ascomycota</taxon>
        <taxon>Pezizomycotina</taxon>
        <taxon>Dothideomycetes</taxon>
        <taxon>Dothideomycetidae</taxon>
        <taxon>Mycosphaerellales</taxon>
        <taxon>Mycosphaerellaceae</taxon>
        <taxon>Cercospora</taxon>
    </lineage>
</organism>
<accession>A0A2G5HCW7</accession>
<feature type="region of interest" description="Disordered" evidence="1">
    <location>
        <begin position="439"/>
        <end position="577"/>
    </location>
</feature>
<sequence>MARGTEVPFTLQLFTWWGRTQCLVVFALYGQAPFRTSACIRVDVDSIWHSVWIETPDIHRECGTSHPILRTTPLVSGAFPTANRTWAQVKMTRYKIDGMDCTPSRSRILEDLETARQELVGNISAQRPLREYRRNADLLELLEQMPLDNLNEPGFQHTLYVKGTRAVRSGFIDHQQSVRLFATGLIMLLDDEEHERELQAQVRVTKQHKELAKKQGCHKIPAMDMYTGPSHDMYVNRRRIMPGKMTLRVRKVERMRSRRIPFTSPEYVPSSGGAIHDGPYTCIPIYIVGNYVCVLVFTSKQKTGFSSVHEDEQSRYVQVETEGSAFQKDPRSSTVLFVRGMNECEGSMLCLTKYFVRLDEEILIDYVTMTEESLVQLNDLIIEDKSGNDGMAGFLEGCDISEATAQAHRGVLSNQPEEDFALKAIETTGVNVDPVSSRHINDGHTVARPSNPPQTVSSRDIDDGHTVARPPGPPQSVFQNEYLRGRPLDGGSRAGKRPAEAPVTHEEGGQKKRCMAQGNSAMRQKPVTNESAGPRAPALTYGKATDGAPSTERSRSSAVELQSVASVSTKAPTMRTDMKNKFDGLAAGLADVGKRRA</sequence>
<evidence type="ECO:0000313" key="2">
    <source>
        <dbReference type="EMBL" id="PIA90368.1"/>
    </source>
</evidence>
<evidence type="ECO:0000256" key="1">
    <source>
        <dbReference type="SAM" id="MobiDB-lite"/>
    </source>
</evidence>
<name>A0A2G5HCW7_CERBT</name>
<dbReference type="AlphaFoldDB" id="A0A2G5HCW7"/>
<comment type="caution">
    <text evidence="2">The sequence shown here is derived from an EMBL/GenBank/DDBJ whole genome shotgun (WGS) entry which is preliminary data.</text>
</comment>
<reference evidence="2 3" key="1">
    <citation type="submission" date="2015-10" db="EMBL/GenBank/DDBJ databases">
        <title>The cercosporin biosynthetic gene cluster was horizontally transferred to several fungal lineages and shown to be expanded in Cercospora beticola based on microsynteny with recipient genomes.</title>
        <authorList>
            <person name="De Jonge R."/>
            <person name="Ebert M.K."/>
            <person name="Suttle J.C."/>
            <person name="Jurick Ii W.M."/>
            <person name="Secor G.A."/>
            <person name="Thomma B.P."/>
            <person name="Van De Peer Y."/>
            <person name="Bolton M.D."/>
        </authorList>
    </citation>
    <scope>NUCLEOTIDE SEQUENCE [LARGE SCALE GENOMIC DNA]</scope>
    <source>
        <strain evidence="2 3">09-40</strain>
    </source>
</reference>